<dbReference type="Proteomes" id="UP000681967">
    <property type="component" value="Unassembled WGS sequence"/>
</dbReference>
<evidence type="ECO:0000313" key="1">
    <source>
        <dbReference type="EMBL" id="CAF4646745.1"/>
    </source>
</evidence>
<dbReference type="EMBL" id="CAJOBH010107955">
    <property type="protein sequence ID" value="CAF4646745.1"/>
    <property type="molecule type" value="Genomic_DNA"/>
</dbReference>
<sequence length="35" mass="4153">MKHTRCAEPVICNKTKCWYEHDPEGTTQLEYQPKS</sequence>
<gene>
    <name evidence="1" type="ORF">BYL167_LOCUS41998</name>
</gene>
<reference evidence="1" key="1">
    <citation type="submission" date="2021-02" db="EMBL/GenBank/DDBJ databases">
        <authorList>
            <person name="Nowell W R."/>
        </authorList>
    </citation>
    <scope>NUCLEOTIDE SEQUENCE</scope>
</reference>
<comment type="caution">
    <text evidence="1">The sequence shown here is derived from an EMBL/GenBank/DDBJ whole genome shotgun (WGS) entry which is preliminary data.</text>
</comment>
<dbReference type="AlphaFoldDB" id="A0A8S2ZN18"/>
<accession>A0A8S2ZN18</accession>
<evidence type="ECO:0000313" key="2">
    <source>
        <dbReference type="Proteomes" id="UP000681967"/>
    </source>
</evidence>
<feature type="non-terminal residue" evidence="1">
    <location>
        <position position="35"/>
    </location>
</feature>
<protein>
    <submittedName>
        <fullName evidence="1">Uncharacterized protein</fullName>
    </submittedName>
</protein>
<proteinExistence type="predicted"/>
<name>A0A8S2ZN18_9BILA</name>
<organism evidence="1 2">
    <name type="scientific">Rotaria magnacalcarata</name>
    <dbReference type="NCBI Taxonomy" id="392030"/>
    <lineage>
        <taxon>Eukaryota</taxon>
        <taxon>Metazoa</taxon>
        <taxon>Spiralia</taxon>
        <taxon>Gnathifera</taxon>
        <taxon>Rotifera</taxon>
        <taxon>Eurotatoria</taxon>
        <taxon>Bdelloidea</taxon>
        <taxon>Philodinida</taxon>
        <taxon>Philodinidae</taxon>
        <taxon>Rotaria</taxon>
    </lineage>
</organism>